<dbReference type="PRINTS" id="PR00326">
    <property type="entry name" value="GTP1OBG"/>
</dbReference>
<evidence type="ECO:0000256" key="2">
    <source>
        <dbReference type="ARBA" id="ARBA00022741"/>
    </source>
</evidence>
<evidence type="ECO:0000259" key="8">
    <source>
        <dbReference type="PROSITE" id="PS51705"/>
    </source>
</evidence>
<keyword evidence="10" id="KW-1185">Reference proteome</keyword>
<reference evidence="9 10" key="2">
    <citation type="journal article" date="2009" name="Stand. Genomic Sci.">
        <title>Complete genome sequence of Staphylothermus marinus Stetter and Fiala 1986 type strain F1.</title>
        <authorList>
            <person name="Anderson I.J."/>
            <person name="Sun H."/>
            <person name="Lapidus A."/>
            <person name="Copeland A."/>
            <person name="Glavina Del Rio T."/>
            <person name="Tice H."/>
            <person name="Dalin E."/>
            <person name="Lucas S."/>
            <person name="Barry K."/>
            <person name="Land M."/>
            <person name="Richardson P."/>
            <person name="Huber H."/>
            <person name="Kyrpides N.C."/>
        </authorList>
    </citation>
    <scope>NUCLEOTIDE SEQUENCE [LARGE SCALE GENOMIC DNA]</scope>
    <source>
        <strain evidence="10">ATCC 43588 / DSM 3639 / JCM 9404 / F1</strain>
    </source>
</reference>
<evidence type="ECO:0000256" key="1">
    <source>
        <dbReference type="ARBA" id="ARBA00022723"/>
    </source>
</evidence>
<dbReference type="GO" id="GO:0005737">
    <property type="term" value="C:cytoplasm"/>
    <property type="evidence" value="ECO:0007669"/>
    <property type="project" value="UniProtKB-SubCell"/>
</dbReference>
<dbReference type="InterPro" id="IPR032305">
    <property type="entry name" value="GTP-bd_M"/>
</dbReference>
<comment type="function">
    <text evidence="5">GTPase that associates with the 50S ribosomal subunit and may have a role during protein synthesis or ribosome biogenesis.</text>
</comment>
<feature type="binding site" evidence="6">
    <location>
        <begin position="231"/>
        <end position="234"/>
    </location>
    <ligand>
        <name>GTP</name>
        <dbReference type="ChEBI" id="CHEBI:37565"/>
    </ligand>
</feature>
<dbReference type="GO" id="GO:0043022">
    <property type="term" value="F:ribosome binding"/>
    <property type="evidence" value="ECO:0007669"/>
    <property type="project" value="TreeGrafter"/>
</dbReference>
<dbReference type="InterPro" id="IPR027417">
    <property type="entry name" value="P-loop_NTPase"/>
</dbReference>
<dbReference type="RefSeq" id="WP_011839206.1">
    <property type="nucleotide sequence ID" value="NC_009033.1"/>
</dbReference>
<dbReference type="KEGG" id="smr:Smar_0916"/>
<evidence type="ECO:0000256" key="3">
    <source>
        <dbReference type="ARBA" id="ARBA00022842"/>
    </source>
</evidence>
<dbReference type="PANTHER" id="PTHR10229">
    <property type="entry name" value="GTP-BINDING PROTEIN HFLX"/>
    <property type="match status" value="1"/>
</dbReference>
<dbReference type="InterPro" id="IPR016496">
    <property type="entry name" value="GTPase_HflX"/>
</dbReference>
<comment type="similarity">
    <text evidence="5">Belongs to the TRAFAC class OBG-HflX-like GTPase superfamily. HflX GTPase family.</text>
</comment>
<dbReference type="InterPro" id="IPR025121">
    <property type="entry name" value="GTPase_HflX_N"/>
</dbReference>
<evidence type="ECO:0000313" key="10">
    <source>
        <dbReference type="Proteomes" id="UP000000254"/>
    </source>
</evidence>
<dbReference type="eggNOG" id="arCOG00353">
    <property type="taxonomic scope" value="Archaea"/>
</dbReference>
<evidence type="ECO:0000256" key="5">
    <source>
        <dbReference type="HAMAP-Rule" id="MF_00900"/>
    </source>
</evidence>
<keyword evidence="4 5" id="KW-0342">GTP-binding</keyword>
<dbReference type="InterPro" id="IPR006073">
    <property type="entry name" value="GTP-bd"/>
</dbReference>
<proteinExistence type="inferred from homology"/>
<dbReference type="HOGENOM" id="CLU_019597_2_0_2"/>
<dbReference type="PROSITE" id="PS51705">
    <property type="entry name" value="G_HFLX"/>
    <property type="match status" value="1"/>
</dbReference>
<comment type="cofactor">
    <cofactor evidence="7">
        <name>Mg(2+)</name>
        <dbReference type="ChEBI" id="CHEBI:18420"/>
    </cofactor>
</comment>
<dbReference type="Pfam" id="PF13167">
    <property type="entry name" value="GTP-bdg_N"/>
    <property type="match status" value="1"/>
</dbReference>
<reference evidence="10" key="1">
    <citation type="journal article" date="2009" name="BMC Genomics">
        <title>The complete genome sequence of Staphylothermus marinus reveals differences in sulfur metabolism among heterotrophic Crenarchaeota.</title>
        <authorList>
            <person name="Anderson I.J."/>
            <person name="Dharmarajan L."/>
            <person name="Rodriguez J."/>
            <person name="Hooper S."/>
            <person name="Porat I."/>
            <person name="Ulrich L.E."/>
            <person name="Elkins J.G."/>
            <person name="Mavromatis K."/>
            <person name="Sun H."/>
            <person name="Land M."/>
            <person name="Lapidus A."/>
            <person name="Lucas S."/>
            <person name="Barry K."/>
            <person name="Huber H."/>
            <person name="Zhulin I.B."/>
            <person name="Whitman W.B."/>
            <person name="Mukhopadhyay B."/>
            <person name="Woese C."/>
            <person name="Bristow J."/>
            <person name="Kyrpides N."/>
        </authorList>
    </citation>
    <scope>NUCLEOTIDE SEQUENCE [LARGE SCALE GENOMIC DNA]</scope>
    <source>
        <strain evidence="10">ATCC 43588 / DSM 3639 / JCM 9404 / F1</strain>
    </source>
</reference>
<accession>A3DN05</accession>
<keyword evidence="1 7" id="KW-0479">Metal-binding</keyword>
<dbReference type="OrthoDB" id="10150at2157"/>
<dbReference type="SUPFAM" id="SSF52540">
    <property type="entry name" value="P-loop containing nucleoside triphosphate hydrolases"/>
    <property type="match status" value="1"/>
</dbReference>
<evidence type="ECO:0000313" key="9">
    <source>
        <dbReference type="EMBL" id="ABN70015.1"/>
    </source>
</evidence>
<sequence>MSVDVVIPYKYRKFLDEELSLIKTVYPEINEVVMIRKPNSKYYLTLNKIDIVKNSSSQKIILMDRAKPSQIINLMRETRKEIIDRILLILEIFAQHAGSKEAKLQIELAKLKHQLPLIKETIRYAKLGELHGFLGAGRYGYEKYYRMMREREARIRRELEKLRSIRSRRREHRRQMGYPHISIVGYTCAGKTTLFNRLTHNLKPAGPEPFTTLSPKSSAIIIDGLKMILTDTVGFIRDLPHEIIEAFYATLEEIIDSNIIIHVIDASKSSEAIIKEMVETRRIFERIGVHGIPIIIALNKIDLLNSEEEIMDKIRLVEKYIDGNNVIVPISAINGKNIRYLLNVLKEIIRGYSIENLRSKIWSQTRQR</sequence>
<gene>
    <name evidence="5" type="primary">hflX</name>
    <name evidence="9" type="ordered locus">Smar_0916</name>
</gene>
<dbReference type="Gene3D" id="3.40.50.300">
    <property type="entry name" value="P-loop containing nucleotide triphosphate hydrolases"/>
    <property type="match status" value="1"/>
</dbReference>
<dbReference type="Gene3D" id="3.40.50.11060">
    <property type="entry name" value="GTPase HflX, N-terminal domain"/>
    <property type="match status" value="1"/>
</dbReference>
<dbReference type="Gene3D" id="6.10.250.2860">
    <property type="match status" value="1"/>
</dbReference>
<comment type="subcellular location">
    <subcellularLocation>
        <location evidence="5">Cytoplasm</location>
    </subcellularLocation>
    <text evidence="5">May associate with membranes.</text>
</comment>
<dbReference type="PANTHER" id="PTHR10229:SF8">
    <property type="entry name" value="GTPASE HFLX"/>
    <property type="match status" value="1"/>
</dbReference>
<dbReference type="GO" id="GO:0003924">
    <property type="term" value="F:GTPase activity"/>
    <property type="evidence" value="ECO:0007669"/>
    <property type="project" value="UniProtKB-UniRule"/>
</dbReference>
<feature type="domain" description="Hflx-type G" evidence="8">
    <location>
        <begin position="179"/>
        <end position="353"/>
    </location>
</feature>
<evidence type="ECO:0000256" key="6">
    <source>
        <dbReference type="PIRSR" id="PIRSR006809-1"/>
    </source>
</evidence>
<feature type="binding site" evidence="6">
    <location>
        <begin position="210"/>
        <end position="214"/>
    </location>
    <ligand>
        <name>GTP</name>
        <dbReference type="ChEBI" id="CHEBI:37565"/>
    </ligand>
</feature>
<dbReference type="PIRSF" id="PIRSF006809">
    <property type="entry name" value="GTP-binding_hflX_prd"/>
    <property type="match status" value="1"/>
</dbReference>
<dbReference type="NCBIfam" id="TIGR00231">
    <property type="entry name" value="small_GTP"/>
    <property type="match status" value="1"/>
</dbReference>
<comment type="subunit">
    <text evidence="5">Monomer. Associates with the 50S ribosomal subunit.</text>
</comment>
<dbReference type="Proteomes" id="UP000000254">
    <property type="component" value="Chromosome"/>
</dbReference>
<dbReference type="InterPro" id="IPR005225">
    <property type="entry name" value="Small_GTP-bd"/>
</dbReference>
<keyword evidence="2 5" id="KW-0547">Nucleotide-binding</keyword>
<feature type="binding site" evidence="6">
    <location>
        <begin position="299"/>
        <end position="302"/>
    </location>
    <ligand>
        <name>GTP</name>
        <dbReference type="ChEBI" id="CHEBI:37565"/>
    </ligand>
</feature>
<feature type="binding site" evidence="7">
    <location>
        <position position="212"/>
    </location>
    <ligand>
        <name>Mg(2+)</name>
        <dbReference type="ChEBI" id="CHEBI:18420"/>
    </ligand>
</feature>
<dbReference type="InterPro" id="IPR042108">
    <property type="entry name" value="GTPase_HflX_N_sf"/>
</dbReference>
<feature type="binding site" evidence="6">
    <location>
        <begin position="185"/>
        <end position="192"/>
    </location>
    <ligand>
        <name>GTP</name>
        <dbReference type="ChEBI" id="CHEBI:37565"/>
    </ligand>
</feature>
<protein>
    <recommendedName>
        <fullName evidence="5">GTPase HflX</fullName>
    </recommendedName>
    <alternativeName>
        <fullName evidence="5">GTP-binding protein HflX</fullName>
    </alternativeName>
</protein>
<evidence type="ECO:0000256" key="4">
    <source>
        <dbReference type="ARBA" id="ARBA00023134"/>
    </source>
</evidence>
<dbReference type="GO" id="GO:0005525">
    <property type="term" value="F:GTP binding"/>
    <property type="evidence" value="ECO:0007669"/>
    <property type="project" value="UniProtKB-UniRule"/>
</dbReference>
<dbReference type="HAMAP" id="MF_00900">
    <property type="entry name" value="GTPase_HflX"/>
    <property type="match status" value="1"/>
</dbReference>
<dbReference type="Pfam" id="PF16360">
    <property type="entry name" value="GTP-bdg_M"/>
    <property type="match status" value="1"/>
</dbReference>
<keyword evidence="5" id="KW-0963">Cytoplasm</keyword>
<dbReference type="EMBL" id="CP000575">
    <property type="protein sequence ID" value="ABN70015.1"/>
    <property type="molecule type" value="Genomic_DNA"/>
</dbReference>
<dbReference type="AlphaFoldDB" id="A3DN05"/>
<dbReference type="NCBIfam" id="TIGR03156">
    <property type="entry name" value="GTP_HflX"/>
    <property type="match status" value="1"/>
</dbReference>
<dbReference type="InterPro" id="IPR030394">
    <property type="entry name" value="G_HFLX_dom"/>
</dbReference>
<evidence type="ECO:0000256" key="7">
    <source>
        <dbReference type="PIRSR" id="PIRSR006809-2"/>
    </source>
</evidence>
<feature type="binding site" evidence="7">
    <location>
        <position position="192"/>
    </location>
    <ligand>
        <name>Mg(2+)</name>
        <dbReference type="ChEBI" id="CHEBI:18420"/>
    </ligand>
</feature>
<name>A3DN05_STAMF</name>
<dbReference type="GO" id="GO:0046872">
    <property type="term" value="F:metal ion binding"/>
    <property type="evidence" value="ECO:0007669"/>
    <property type="project" value="UniProtKB-KW"/>
</dbReference>
<dbReference type="GeneID" id="4906592"/>
<dbReference type="Pfam" id="PF01926">
    <property type="entry name" value="MMR_HSR1"/>
    <property type="match status" value="1"/>
</dbReference>
<organism evidence="9 10">
    <name type="scientific">Staphylothermus marinus (strain ATCC 43588 / DSM 3639 / JCM 9404 / F1)</name>
    <dbReference type="NCBI Taxonomy" id="399550"/>
    <lineage>
        <taxon>Archaea</taxon>
        <taxon>Thermoproteota</taxon>
        <taxon>Thermoprotei</taxon>
        <taxon>Desulfurococcales</taxon>
        <taxon>Desulfurococcaceae</taxon>
        <taxon>Staphylothermus</taxon>
    </lineage>
</organism>
<dbReference type="STRING" id="399550.Smar_0916"/>
<keyword evidence="3 7" id="KW-0460">Magnesium</keyword>